<dbReference type="Proteomes" id="UP000540412">
    <property type="component" value="Unassembled WGS sequence"/>
</dbReference>
<protein>
    <submittedName>
        <fullName evidence="2">Uncharacterized protein</fullName>
    </submittedName>
</protein>
<dbReference type="AlphaFoldDB" id="A0A7W9PKP8"/>
<feature type="compositionally biased region" description="Low complexity" evidence="1">
    <location>
        <begin position="122"/>
        <end position="146"/>
    </location>
</feature>
<accession>A0A7W9PKP8</accession>
<name>A0A7W9PKP8_9NOCA</name>
<organism evidence="2 3">
    <name type="scientific">Nocardia transvalensis</name>
    <dbReference type="NCBI Taxonomy" id="37333"/>
    <lineage>
        <taxon>Bacteria</taxon>
        <taxon>Bacillati</taxon>
        <taxon>Actinomycetota</taxon>
        <taxon>Actinomycetes</taxon>
        <taxon>Mycobacteriales</taxon>
        <taxon>Nocardiaceae</taxon>
        <taxon>Nocardia</taxon>
    </lineage>
</organism>
<proteinExistence type="predicted"/>
<keyword evidence="3" id="KW-1185">Reference proteome</keyword>
<feature type="region of interest" description="Disordered" evidence="1">
    <location>
        <begin position="81"/>
        <end position="159"/>
    </location>
</feature>
<sequence length="172" mass="18204">MEPAVRAATGSTAPYDLSIETVDIDAHWSYWLDGAGQKPRLRINLRNARFTEAVARQFALHEVLGHALQFASISARCASEDRRLRRRRAGRQTGPRRRGGLTIGGTRCTGPRGGCPRPGPRSPAAATAAPSRHSARTAAAACSPHPLGVGGGGRGFRGGPNFKITLEWSGGA</sequence>
<evidence type="ECO:0000256" key="1">
    <source>
        <dbReference type="SAM" id="MobiDB-lite"/>
    </source>
</evidence>
<dbReference type="EMBL" id="JACHIT010000002">
    <property type="protein sequence ID" value="MBB5917650.1"/>
    <property type="molecule type" value="Genomic_DNA"/>
</dbReference>
<feature type="compositionally biased region" description="Basic residues" evidence="1">
    <location>
        <begin position="84"/>
        <end position="99"/>
    </location>
</feature>
<reference evidence="2 3" key="1">
    <citation type="submission" date="2020-08" db="EMBL/GenBank/DDBJ databases">
        <title>Sequencing the genomes of 1000 actinobacteria strains.</title>
        <authorList>
            <person name="Klenk H.-P."/>
        </authorList>
    </citation>
    <scope>NUCLEOTIDE SEQUENCE [LARGE SCALE GENOMIC DNA]</scope>
    <source>
        <strain evidence="2 3">DSM 43582</strain>
    </source>
</reference>
<evidence type="ECO:0000313" key="2">
    <source>
        <dbReference type="EMBL" id="MBB5917650.1"/>
    </source>
</evidence>
<feature type="compositionally biased region" description="Gly residues" evidence="1">
    <location>
        <begin position="148"/>
        <end position="158"/>
    </location>
</feature>
<gene>
    <name evidence="2" type="ORF">BJY24_006562</name>
</gene>
<evidence type="ECO:0000313" key="3">
    <source>
        <dbReference type="Proteomes" id="UP000540412"/>
    </source>
</evidence>
<comment type="caution">
    <text evidence="2">The sequence shown here is derived from an EMBL/GenBank/DDBJ whole genome shotgun (WGS) entry which is preliminary data.</text>
</comment>